<name>A0A1B1NDD2_9MICO</name>
<gene>
    <name evidence="1" type="ORF">SGUI_2046</name>
</gene>
<dbReference type="KEGG" id="serj:SGUI_2046"/>
<dbReference type="Proteomes" id="UP000092482">
    <property type="component" value="Chromosome"/>
</dbReference>
<protein>
    <submittedName>
        <fullName evidence="1">Uncharacterized protein</fullName>
    </submittedName>
</protein>
<dbReference type="EMBL" id="CP014989">
    <property type="protein sequence ID" value="ANS79442.1"/>
    <property type="molecule type" value="Genomic_DNA"/>
</dbReference>
<sequence length="40" mass="4575">MRRHCTWSLSAYTSRPAAPHGFNVSHPEEFNQALLSFLQS</sequence>
<reference evidence="1 2" key="1">
    <citation type="submission" date="2016-03" db="EMBL/GenBank/DDBJ databases">
        <title>Shallow-sea hydrothermal system.</title>
        <authorList>
            <person name="Tang K."/>
        </authorList>
    </citation>
    <scope>NUCLEOTIDE SEQUENCE [LARGE SCALE GENOMIC DNA]</scope>
    <source>
        <strain evidence="1 2">JLT9</strain>
    </source>
</reference>
<evidence type="ECO:0000313" key="1">
    <source>
        <dbReference type="EMBL" id="ANS79442.1"/>
    </source>
</evidence>
<dbReference type="STRING" id="1758689.SGUI_2046"/>
<organism evidence="1 2">
    <name type="scientific">Serinicoccus hydrothermalis</name>
    <dbReference type="NCBI Taxonomy" id="1758689"/>
    <lineage>
        <taxon>Bacteria</taxon>
        <taxon>Bacillati</taxon>
        <taxon>Actinomycetota</taxon>
        <taxon>Actinomycetes</taxon>
        <taxon>Micrococcales</taxon>
        <taxon>Ornithinimicrobiaceae</taxon>
        <taxon>Serinicoccus</taxon>
    </lineage>
</organism>
<evidence type="ECO:0000313" key="2">
    <source>
        <dbReference type="Proteomes" id="UP000092482"/>
    </source>
</evidence>
<proteinExistence type="predicted"/>
<accession>A0A1B1NDD2</accession>
<dbReference type="AlphaFoldDB" id="A0A1B1NDD2"/>
<dbReference type="RefSeq" id="WP_257784396.1">
    <property type="nucleotide sequence ID" value="NZ_CP014989.1"/>
</dbReference>
<keyword evidence="2" id="KW-1185">Reference proteome</keyword>